<reference evidence="2" key="1">
    <citation type="journal article" date="2019" name="Int. J. Syst. Evol. Microbiol.">
        <title>The Global Catalogue of Microorganisms (GCM) 10K type strain sequencing project: providing services to taxonomists for standard genome sequencing and annotation.</title>
        <authorList>
            <consortium name="The Broad Institute Genomics Platform"/>
            <consortium name="The Broad Institute Genome Sequencing Center for Infectious Disease"/>
            <person name="Wu L."/>
            <person name="Ma J."/>
        </authorList>
    </citation>
    <scope>NUCLEOTIDE SEQUENCE [LARGE SCALE GENOMIC DNA]</scope>
    <source>
        <strain evidence="2">JCM 3296</strain>
    </source>
</reference>
<evidence type="ECO:0000313" key="1">
    <source>
        <dbReference type="EMBL" id="GGU73990.1"/>
    </source>
</evidence>
<gene>
    <name evidence="1" type="ORF">GCM10010178_76810</name>
</gene>
<dbReference type="Gene3D" id="1.25.40.10">
    <property type="entry name" value="Tetratricopeptide repeat domain"/>
    <property type="match status" value="1"/>
</dbReference>
<sequence>MSRMRNQLGTGHELAGRFDLALEHFATSLEIAKACGHVLCEQSALEWHGITHGGKGDLELALRYLNLSFEMTERVHDPVHRGRARILITMYVNRLLANRDCTTSVDELNRALSYLHVNGEDINGARVLMQLASAHVAAGQQRLAASAQERVVALFARHNATALQIGALRALADTEDLLGEREAAQEHRLEAYRLTHPD</sequence>
<dbReference type="SUPFAM" id="SSF48452">
    <property type="entry name" value="TPR-like"/>
    <property type="match status" value="1"/>
</dbReference>
<evidence type="ECO:0000313" key="2">
    <source>
        <dbReference type="Proteomes" id="UP000649573"/>
    </source>
</evidence>
<dbReference type="InterPro" id="IPR011990">
    <property type="entry name" value="TPR-like_helical_dom_sf"/>
</dbReference>
<dbReference type="EMBL" id="BMRE01000054">
    <property type="protein sequence ID" value="GGU73990.1"/>
    <property type="molecule type" value="Genomic_DNA"/>
</dbReference>
<dbReference type="Proteomes" id="UP000649573">
    <property type="component" value="Unassembled WGS sequence"/>
</dbReference>
<evidence type="ECO:0008006" key="3">
    <source>
        <dbReference type="Google" id="ProtNLM"/>
    </source>
</evidence>
<name>A0ABQ2V8A6_9PSEU</name>
<accession>A0ABQ2V8A6</accession>
<proteinExistence type="predicted"/>
<keyword evidence="2" id="KW-1185">Reference proteome</keyword>
<protein>
    <recommendedName>
        <fullName evidence="3">Tetratricopeptide repeat-containing protein</fullName>
    </recommendedName>
</protein>
<organism evidence="1 2">
    <name type="scientific">Lentzea flava</name>
    <dbReference type="NCBI Taxonomy" id="103732"/>
    <lineage>
        <taxon>Bacteria</taxon>
        <taxon>Bacillati</taxon>
        <taxon>Actinomycetota</taxon>
        <taxon>Actinomycetes</taxon>
        <taxon>Pseudonocardiales</taxon>
        <taxon>Pseudonocardiaceae</taxon>
        <taxon>Lentzea</taxon>
    </lineage>
</organism>
<comment type="caution">
    <text evidence="1">The sequence shown here is derived from an EMBL/GenBank/DDBJ whole genome shotgun (WGS) entry which is preliminary data.</text>
</comment>